<dbReference type="PANTHER" id="PTHR43513:SF3">
    <property type="entry name" value="DIHYDROOROTATE DEHYDROGENASE B (NAD(+)), ELECTRON TRANSFER SUBUNIT-RELATED"/>
    <property type="match status" value="1"/>
</dbReference>
<gene>
    <name evidence="2" type="ORF">OBE_12348</name>
</gene>
<sequence length="118" mass="12935">MQVVLGFNTASECFYEEEFRALGCRVTVATADGSHGVRGFVTTAIAEQHPDFDYFYACGPLPMLRALAEAVEQDGQLSFEERMGCGFGACMGCSCKTKYGNKRICKEGPVLEKGEVIW</sequence>
<dbReference type="EMBL" id="AJWZ01008503">
    <property type="protein sequence ID" value="EKC53925.1"/>
    <property type="molecule type" value="Genomic_DNA"/>
</dbReference>
<organism evidence="2">
    <name type="scientific">human gut metagenome</name>
    <dbReference type="NCBI Taxonomy" id="408170"/>
    <lineage>
        <taxon>unclassified sequences</taxon>
        <taxon>metagenomes</taxon>
        <taxon>organismal metagenomes</taxon>
    </lineage>
</organism>
<dbReference type="PANTHER" id="PTHR43513">
    <property type="entry name" value="DIHYDROOROTATE DEHYDROGENASE B (NAD(+)), ELECTRON TRANSFER SUBUNIT"/>
    <property type="match status" value="1"/>
</dbReference>
<dbReference type="Gene3D" id="3.40.50.80">
    <property type="entry name" value="Nucleotide-binding domain of ferredoxin-NADP reductase (FNR) module"/>
    <property type="match status" value="1"/>
</dbReference>
<dbReference type="InterPro" id="IPR019480">
    <property type="entry name" value="Dihydroorotate_DH_Fe-S-bd"/>
</dbReference>
<dbReference type="InterPro" id="IPR037117">
    <property type="entry name" value="Dihydroorotate_DH_ele_sf"/>
</dbReference>
<reference evidence="2" key="1">
    <citation type="journal article" date="2013" name="Environ. Microbiol.">
        <title>Microbiota from the distal guts of lean and obese adolescents exhibit partial functional redundancy besides clear differences in community structure.</title>
        <authorList>
            <person name="Ferrer M."/>
            <person name="Ruiz A."/>
            <person name="Lanza F."/>
            <person name="Haange S.B."/>
            <person name="Oberbach A."/>
            <person name="Till H."/>
            <person name="Bargiela R."/>
            <person name="Campoy C."/>
            <person name="Segura M.T."/>
            <person name="Richter M."/>
            <person name="von Bergen M."/>
            <person name="Seifert J."/>
            <person name="Suarez A."/>
        </authorList>
    </citation>
    <scope>NUCLEOTIDE SEQUENCE</scope>
</reference>
<evidence type="ECO:0000259" key="1">
    <source>
        <dbReference type="Pfam" id="PF10418"/>
    </source>
</evidence>
<feature type="domain" description="Dihydroorotate dehydrogenase electron transfer subunit iron-sulphur cluster binding" evidence="1">
    <location>
        <begin position="80"/>
        <end position="116"/>
    </location>
</feature>
<dbReference type="Pfam" id="PF10418">
    <property type="entry name" value="DHODB_Fe-S_bind"/>
    <property type="match status" value="1"/>
</dbReference>
<dbReference type="Gene3D" id="2.10.240.10">
    <property type="entry name" value="Dihydroorotate dehydrogenase, electron transfer subunit"/>
    <property type="match status" value="1"/>
</dbReference>
<comment type="caution">
    <text evidence="2">The sequence shown here is derived from an EMBL/GenBank/DDBJ whole genome shotgun (WGS) entry which is preliminary data.</text>
</comment>
<dbReference type="AlphaFoldDB" id="K1SJF6"/>
<dbReference type="InterPro" id="IPR039261">
    <property type="entry name" value="FNR_nucleotide-bd"/>
</dbReference>
<name>K1SJF6_9ZZZZ</name>
<dbReference type="InterPro" id="IPR050353">
    <property type="entry name" value="PyrK_electron_transfer"/>
</dbReference>
<protein>
    <submittedName>
        <fullName evidence="2">Dihydroorotate dehydrogenase electron transfer subunit</fullName>
    </submittedName>
</protein>
<accession>K1SJF6</accession>
<evidence type="ECO:0000313" key="2">
    <source>
        <dbReference type="EMBL" id="EKC53925.1"/>
    </source>
</evidence>
<proteinExistence type="predicted"/>
<dbReference type="SUPFAM" id="SSF52343">
    <property type="entry name" value="Ferredoxin reductase-like, C-terminal NADP-linked domain"/>
    <property type="match status" value="1"/>
</dbReference>